<reference evidence="5" key="2">
    <citation type="submission" date="2015-01" db="EMBL/GenBank/DDBJ databases">
        <title>Evolutionary Origins and Diversification of the Mycorrhizal Mutualists.</title>
        <authorList>
            <consortium name="DOE Joint Genome Institute"/>
            <consortium name="Mycorrhizal Genomics Consortium"/>
            <person name="Kohler A."/>
            <person name="Kuo A."/>
            <person name="Nagy L.G."/>
            <person name="Floudas D."/>
            <person name="Copeland A."/>
            <person name="Barry K.W."/>
            <person name="Cichocki N."/>
            <person name="Veneault-Fourrey C."/>
            <person name="LaButti K."/>
            <person name="Lindquist E.A."/>
            <person name="Lipzen A."/>
            <person name="Lundell T."/>
            <person name="Morin E."/>
            <person name="Murat C."/>
            <person name="Riley R."/>
            <person name="Ohm R."/>
            <person name="Sun H."/>
            <person name="Tunlid A."/>
            <person name="Henrissat B."/>
            <person name="Grigoriev I.V."/>
            <person name="Hibbett D.S."/>
            <person name="Martin F."/>
        </authorList>
    </citation>
    <scope>NUCLEOTIDE SEQUENCE [LARGE SCALE GENOMIC DNA]</scope>
    <source>
        <strain evidence="5">Zn</strain>
    </source>
</reference>
<reference evidence="4 5" key="1">
    <citation type="submission" date="2014-04" db="EMBL/GenBank/DDBJ databases">
        <authorList>
            <consortium name="DOE Joint Genome Institute"/>
            <person name="Kuo A."/>
            <person name="Martino E."/>
            <person name="Perotto S."/>
            <person name="Kohler A."/>
            <person name="Nagy L.G."/>
            <person name="Floudas D."/>
            <person name="Copeland A."/>
            <person name="Barry K.W."/>
            <person name="Cichocki N."/>
            <person name="Veneault-Fourrey C."/>
            <person name="LaButti K."/>
            <person name="Lindquist E.A."/>
            <person name="Lipzen A."/>
            <person name="Lundell T."/>
            <person name="Morin E."/>
            <person name="Murat C."/>
            <person name="Sun H."/>
            <person name="Tunlid A."/>
            <person name="Henrissat B."/>
            <person name="Grigoriev I.V."/>
            <person name="Hibbett D.S."/>
            <person name="Martin F."/>
            <person name="Nordberg H.P."/>
            <person name="Cantor M.N."/>
            <person name="Hua S.X."/>
        </authorList>
    </citation>
    <scope>NUCLEOTIDE SEQUENCE [LARGE SCALE GENOMIC DNA]</scope>
    <source>
        <strain evidence="4 5">Zn</strain>
    </source>
</reference>
<dbReference type="HOGENOM" id="CLU_004617_2_2_1"/>
<organism evidence="4 5">
    <name type="scientific">Oidiodendron maius (strain Zn)</name>
    <dbReference type="NCBI Taxonomy" id="913774"/>
    <lineage>
        <taxon>Eukaryota</taxon>
        <taxon>Fungi</taxon>
        <taxon>Dikarya</taxon>
        <taxon>Ascomycota</taxon>
        <taxon>Pezizomycotina</taxon>
        <taxon>Leotiomycetes</taxon>
        <taxon>Leotiomycetes incertae sedis</taxon>
        <taxon>Myxotrichaceae</taxon>
        <taxon>Oidiodendron</taxon>
    </lineage>
</organism>
<dbReference type="PANTHER" id="PTHR31084:SF0">
    <property type="entry name" value="ALPHA-L-FUCOSIDASE 2"/>
    <property type="match status" value="1"/>
</dbReference>
<evidence type="ECO:0000313" key="4">
    <source>
        <dbReference type="EMBL" id="KIM95184.1"/>
    </source>
</evidence>
<dbReference type="SUPFAM" id="SSF48208">
    <property type="entry name" value="Six-hairpin glycosidases"/>
    <property type="match status" value="1"/>
</dbReference>
<dbReference type="Proteomes" id="UP000054321">
    <property type="component" value="Unassembled WGS sequence"/>
</dbReference>
<dbReference type="InterPro" id="IPR049053">
    <property type="entry name" value="AFCA-like_C"/>
</dbReference>
<feature type="domain" description="Glycosyl hydrolase family 95 catalytic" evidence="3">
    <location>
        <begin position="263"/>
        <end position="683"/>
    </location>
</feature>
<dbReference type="GO" id="GO:0004560">
    <property type="term" value="F:alpha-L-fucosidase activity"/>
    <property type="evidence" value="ECO:0007669"/>
    <property type="project" value="InterPro"/>
</dbReference>
<dbReference type="Pfam" id="PF14498">
    <property type="entry name" value="Glyco_hyd_65N_2"/>
    <property type="match status" value="1"/>
</dbReference>
<gene>
    <name evidence="4" type="ORF">OIDMADRAFT_148849</name>
</gene>
<dbReference type="AlphaFoldDB" id="A0A0C3GVA8"/>
<dbReference type="Pfam" id="PF22124">
    <property type="entry name" value="Glyco_hydro_95_cat"/>
    <property type="match status" value="1"/>
</dbReference>
<proteinExistence type="predicted"/>
<dbReference type="GO" id="GO:0005975">
    <property type="term" value="P:carbohydrate metabolic process"/>
    <property type="evidence" value="ECO:0007669"/>
    <property type="project" value="InterPro"/>
</dbReference>
<dbReference type="InParanoid" id="A0A0C3GVA8"/>
<sequence>MSESLIYDAPAKKWSEGMPIGNGRIGAVVLSDINQETWSLNEITFWSGRSEPGKRYGTKESIREMQNKYFQDDYGAGQKLAEKYLQPPKHNFGTNLTVGKVQLKIGHSSSPTAFQRKLDFDDAVATATYELDNHDYRRETFVSHPHNVLVSRFSTNAPQGLTLELSLSGENDEISLTNVADGLEFNVHAVEDVHSDGKCGVSGHGFIKLVTSSGRLEMCKSGIAVKDASSVLILLAFNTDFQQTDDSWKTLAFIQLNEAQALSYDELKRHHVNDHQSLYRRVSIDLGHNAKDKWTTNGRRQKFKASGFDDPQLFSTYFQYGRYLTIAGTRTDSPLPLHLQGLWNDGEANRMNWSCDYHLDMNTQMNYFPTESTNLADCHSPLAAFIERLAKAGQTTAELFYGSPGWVAHVFTNVWGFADPGWETSWGMNVTGGLWLAVHMMEHYEYTMDKTYLFKHAYPVLKAAAEFFLDYMVVDPRCGYLVTGPSVSPENSFYPNSSPRIEHQLSLGPTLDIVLIRDLFNFCVTATRELNIDAEFSNRLEDAITKLPPFKIGKRGQLQEWLEDYEEAQPDHRHLSHTMALCRSDQITPRHTPKLAEAVRITLENRQARADLEDIEFTAALFGLNYAHLNDAEQAFKQVGHLIGELSFDNLLSFSKPGIAGAETNIFVIDGNYGGTAVISEMLLRSSTSEIDLLPALPSAWPTGHIKGLRARGNIEVDIEWENEYLVKGTLKFYSPGCVTVYYKDHNIKLVFEAGKVVQLDSSLQVYKS</sequence>
<feature type="domain" description="Alpha fucosidase A-like C-terminal" evidence="2">
    <location>
        <begin position="686"/>
        <end position="756"/>
    </location>
</feature>
<evidence type="ECO:0000259" key="1">
    <source>
        <dbReference type="Pfam" id="PF14498"/>
    </source>
</evidence>
<dbReference type="EMBL" id="KN832887">
    <property type="protein sequence ID" value="KIM95184.1"/>
    <property type="molecule type" value="Genomic_DNA"/>
</dbReference>
<dbReference type="OrthoDB" id="2848340at2759"/>
<dbReference type="PIRSF" id="PIRSF007663">
    <property type="entry name" value="UCP007663"/>
    <property type="match status" value="1"/>
</dbReference>
<dbReference type="Gene3D" id="1.50.10.10">
    <property type="match status" value="1"/>
</dbReference>
<dbReference type="InterPro" id="IPR027414">
    <property type="entry name" value="GH95_N_dom"/>
</dbReference>
<feature type="domain" description="Glycosyl hydrolase family 95 N-terminal" evidence="1">
    <location>
        <begin position="5"/>
        <end position="243"/>
    </location>
</feature>
<keyword evidence="4" id="KW-0378">Hydrolase</keyword>
<name>A0A0C3GVA8_OIDMZ</name>
<protein>
    <submittedName>
        <fullName evidence="4">Glycoside hydrolase family 95 protein</fullName>
    </submittedName>
</protein>
<keyword evidence="5" id="KW-1185">Reference proteome</keyword>
<dbReference type="InterPro" id="IPR054363">
    <property type="entry name" value="GH95_cat"/>
</dbReference>
<evidence type="ECO:0000259" key="3">
    <source>
        <dbReference type="Pfam" id="PF22124"/>
    </source>
</evidence>
<evidence type="ECO:0000313" key="5">
    <source>
        <dbReference type="Proteomes" id="UP000054321"/>
    </source>
</evidence>
<dbReference type="Pfam" id="PF21307">
    <property type="entry name" value="Glyco_hydro_95_C"/>
    <property type="match status" value="1"/>
</dbReference>
<dbReference type="InterPro" id="IPR012341">
    <property type="entry name" value="6hp_glycosidase-like_sf"/>
</dbReference>
<dbReference type="InterPro" id="IPR016518">
    <property type="entry name" value="Alpha-L-fucosidase"/>
</dbReference>
<evidence type="ECO:0000259" key="2">
    <source>
        <dbReference type="Pfam" id="PF21307"/>
    </source>
</evidence>
<accession>A0A0C3GVA8</accession>
<dbReference type="InterPro" id="IPR008928">
    <property type="entry name" value="6-hairpin_glycosidase_sf"/>
</dbReference>
<dbReference type="PANTHER" id="PTHR31084">
    <property type="entry name" value="ALPHA-L-FUCOSIDASE 2"/>
    <property type="match status" value="1"/>
</dbReference>